<feature type="transmembrane region" description="Helical" evidence="1">
    <location>
        <begin position="114"/>
        <end position="137"/>
    </location>
</feature>
<evidence type="ECO:0000313" key="2">
    <source>
        <dbReference type="EMBL" id="GLQ06089.1"/>
    </source>
</evidence>
<name>A0ABQ5U2G0_9PROT</name>
<proteinExistence type="predicted"/>
<evidence type="ECO:0000256" key="1">
    <source>
        <dbReference type="SAM" id="Phobius"/>
    </source>
</evidence>
<keyword evidence="1" id="KW-0472">Membrane</keyword>
<feature type="transmembrane region" description="Helical" evidence="1">
    <location>
        <begin position="88"/>
        <end position="108"/>
    </location>
</feature>
<keyword evidence="1" id="KW-1133">Transmembrane helix</keyword>
<comment type="caution">
    <text evidence="2">The sequence shown here is derived from an EMBL/GenBank/DDBJ whole genome shotgun (WGS) entry which is preliminary data.</text>
</comment>
<sequence>MARKIINDDTQIREAVGIFTDVKSLYNCIDELQMNGFDRSDITMLDHPHLKKVAVLRQGINTQAAEDNPSAKRGAFVDPESIGDAEGALVAIPLYVFTLAGTGISAALGASTSIIVSVAALCGLLGAVLGGGAAYWLKRRKDAYYDEQVRHGGIPVWIHLKDAAHEKQALKTLRANNAEDIHVHDLTSTPYEVREGRSTVYHIIH</sequence>
<dbReference type="Proteomes" id="UP001161409">
    <property type="component" value="Unassembled WGS sequence"/>
</dbReference>
<reference evidence="2" key="2">
    <citation type="submission" date="2023-01" db="EMBL/GenBank/DDBJ databases">
        <title>Draft genome sequence of Sneathiella chinensis strain NBRC 103408.</title>
        <authorList>
            <person name="Sun Q."/>
            <person name="Mori K."/>
        </authorList>
    </citation>
    <scope>NUCLEOTIDE SEQUENCE</scope>
    <source>
        <strain evidence="2">NBRC 103408</strain>
    </source>
</reference>
<organism evidence="2 3">
    <name type="scientific">Sneathiella chinensis</name>
    <dbReference type="NCBI Taxonomy" id="349750"/>
    <lineage>
        <taxon>Bacteria</taxon>
        <taxon>Pseudomonadati</taxon>
        <taxon>Pseudomonadota</taxon>
        <taxon>Alphaproteobacteria</taxon>
        <taxon>Sneathiellales</taxon>
        <taxon>Sneathiellaceae</taxon>
        <taxon>Sneathiella</taxon>
    </lineage>
</organism>
<keyword evidence="3" id="KW-1185">Reference proteome</keyword>
<dbReference type="EMBL" id="BSNF01000006">
    <property type="protein sequence ID" value="GLQ06089.1"/>
    <property type="molecule type" value="Genomic_DNA"/>
</dbReference>
<accession>A0ABQ5U2G0</accession>
<evidence type="ECO:0000313" key="3">
    <source>
        <dbReference type="Proteomes" id="UP001161409"/>
    </source>
</evidence>
<protein>
    <submittedName>
        <fullName evidence="2">Uncharacterized protein</fullName>
    </submittedName>
</protein>
<gene>
    <name evidence="2" type="ORF">GCM10007924_13100</name>
</gene>
<keyword evidence="1" id="KW-0812">Transmembrane</keyword>
<reference evidence="2" key="1">
    <citation type="journal article" date="2014" name="Int. J. Syst. Evol. Microbiol.">
        <title>Complete genome of a new Firmicutes species belonging to the dominant human colonic microbiota ('Ruminococcus bicirculans') reveals two chromosomes and a selective capacity to utilize plant glucans.</title>
        <authorList>
            <consortium name="NISC Comparative Sequencing Program"/>
            <person name="Wegmann U."/>
            <person name="Louis P."/>
            <person name="Goesmann A."/>
            <person name="Henrissat B."/>
            <person name="Duncan S.H."/>
            <person name="Flint H.J."/>
        </authorList>
    </citation>
    <scope>NUCLEOTIDE SEQUENCE</scope>
    <source>
        <strain evidence="2">NBRC 103408</strain>
    </source>
</reference>
<dbReference type="RefSeq" id="WP_169560155.1">
    <property type="nucleotide sequence ID" value="NZ_BSNF01000006.1"/>
</dbReference>